<dbReference type="RefSeq" id="WP_038154648.1">
    <property type="nucleotide sequence ID" value="NZ_JMTB01000043.1"/>
</dbReference>
<name>A0A085AFV3_9ENTR</name>
<dbReference type="InterPro" id="IPR020568">
    <property type="entry name" value="Ribosomal_Su5_D2-typ_SF"/>
</dbReference>
<feature type="active site" evidence="2">
    <location>
        <position position="481"/>
    </location>
</feature>
<keyword evidence="2 4" id="KW-0378">Hydrolase</keyword>
<dbReference type="EC" id="3.4.21.53" evidence="2"/>
<evidence type="ECO:0000313" key="5">
    <source>
        <dbReference type="Proteomes" id="UP000028630"/>
    </source>
</evidence>
<dbReference type="GO" id="GO:0004176">
    <property type="term" value="F:ATP-dependent peptidase activity"/>
    <property type="evidence" value="ECO:0007669"/>
    <property type="project" value="UniProtKB-UniRule"/>
</dbReference>
<evidence type="ECO:0000256" key="2">
    <source>
        <dbReference type="PROSITE-ProRule" id="PRU01122"/>
    </source>
</evidence>
<dbReference type="PROSITE" id="PS51786">
    <property type="entry name" value="LON_PROTEOLYTIC"/>
    <property type="match status" value="1"/>
</dbReference>
<accession>A0A085AFV3</accession>
<dbReference type="PANTHER" id="PTHR10046">
    <property type="entry name" value="ATP DEPENDENT LON PROTEASE FAMILY MEMBER"/>
    <property type="match status" value="1"/>
</dbReference>
<gene>
    <name evidence="4" type="ORF">GTGU_01037</name>
</gene>
<evidence type="ECO:0000256" key="1">
    <source>
        <dbReference type="ARBA" id="ARBA00022670"/>
    </source>
</evidence>
<protein>
    <recommendedName>
        <fullName evidence="2">endopeptidase La</fullName>
        <ecNumber evidence="2">3.4.21.53</ecNumber>
    </recommendedName>
</protein>
<comment type="catalytic activity">
    <reaction evidence="2">
        <text>Hydrolysis of proteins in presence of ATP.</text>
        <dbReference type="EC" id="3.4.21.53"/>
    </reaction>
</comment>
<dbReference type="AlphaFoldDB" id="A0A085AFV3"/>
<organism evidence="4 5">
    <name type="scientific">Trabulsiella guamensis ATCC 49490</name>
    <dbReference type="NCBI Taxonomy" id="1005994"/>
    <lineage>
        <taxon>Bacteria</taxon>
        <taxon>Pseudomonadati</taxon>
        <taxon>Pseudomonadota</taxon>
        <taxon>Gammaproteobacteria</taxon>
        <taxon>Enterobacterales</taxon>
        <taxon>Enterobacteriaceae</taxon>
        <taxon>Trabulsiella</taxon>
    </lineage>
</organism>
<dbReference type="Proteomes" id="UP000028630">
    <property type="component" value="Unassembled WGS sequence"/>
</dbReference>
<dbReference type="Pfam" id="PF05362">
    <property type="entry name" value="Lon_C"/>
    <property type="match status" value="1"/>
</dbReference>
<dbReference type="Gene3D" id="3.40.50.300">
    <property type="entry name" value="P-loop containing nucleotide triphosphate hydrolases"/>
    <property type="match status" value="1"/>
</dbReference>
<dbReference type="InterPro" id="IPR027065">
    <property type="entry name" value="Lon_Prtase"/>
</dbReference>
<comment type="caution">
    <text evidence="4">The sequence shown here is derived from an EMBL/GenBank/DDBJ whole genome shotgun (WGS) entry which is preliminary data.</text>
</comment>
<comment type="similarity">
    <text evidence="2">Belongs to the peptidase S16 family.</text>
</comment>
<evidence type="ECO:0000313" key="4">
    <source>
        <dbReference type="EMBL" id="KFC09098.1"/>
    </source>
</evidence>
<keyword evidence="5" id="KW-1185">Reference proteome</keyword>
<keyword evidence="1 2" id="KW-0645">Protease</keyword>
<reference evidence="5" key="1">
    <citation type="submission" date="2014-05" db="EMBL/GenBank/DDBJ databases">
        <title>ATOL: Assembling a taxonomically balanced genome-scale reconstruction of the evolutionary history of the Enterobacteriaceae.</title>
        <authorList>
            <person name="Plunkett G. III"/>
            <person name="Neeno-Eckwall E.C."/>
            <person name="Glasner J.D."/>
            <person name="Perna N.T."/>
        </authorList>
    </citation>
    <scope>NUCLEOTIDE SEQUENCE [LARGE SCALE GENOMIC DNA]</scope>
    <source>
        <strain evidence="5">ATCC 49490</strain>
    </source>
</reference>
<dbReference type="EMBL" id="JMTB01000043">
    <property type="protein sequence ID" value="KFC09098.1"/>
    <property type="molecule type" value="Genomic_DNA"/>
</dbReference>
<dbReference type="GO" id="GO:0030163">
    <property type="term" value="P:protein catabolic process"/>
    <property type="evidence" value="ECO:0007669"/>
    <property type="project" value="InterPro"/>
</dbReference>
<proteinExistence type="inferred from homology"/>
<dbReference type="InterPro" id="IPR014721">
    <property type="entry name" value="Ribsml_uS5_D2-typ_fold_subgr"/>
</dbReference>
<dbReference type="GO" id="GO:0004252">
    <property type="term" value="F:serine-type endopeptidase activity"/>
    <property type="evidence" value="ECO:0007669"/>
    <property type="project" value="UniProtKB-UniRule"/>
</dbReference>
<dbReference type="InterPro" id="IPR008269">
    <property type="entry name" value="Lon_proteolytic"/>
</dbReference>
<dbReference type="OrthoDB" id="9758568at2"/>
<feature type="active site" evidence="2">
    <location>
        <position position="438"/>
    </location>
</feature>
<dbReference type="PRINTS" id="PR00830">
    <property type="entry name" value="ENDOLAPTASE"/>
</dbReference>
<dbReference type="SUPFAM" id="SSF54211">
    <property type="entry name" value="Ribosomal protein S5 domain 2-like"/>
    <property type="match status" value="1"/>
</dbReference>
<dbReference type="Gene3D" id="3.30.230.10">
    <property type="match status" value="1"/>
</dbReference>
<dbReference type="Pfam" id="PF13654">
    <property type="entry name" value="AAA_32"/>
    <property type="match status" value="1"/>
</dbReference>
<keyword evidence="2" id="KW-0720">Serine protease</keyword>
<dbReference type="GO" id="GO:0005524">
    <property type="term" value="F:ATP binding"/>
    <property type="evidence" value="ECO:0007669"/>
    <property type="project" value="InterPro"/>
</dbReference>
<dbReference type="InterPro" id="IPR027417">
    <property type="entry name" value="P-loop_NTPase"/>
</dbReference>
<dbReference type="InterPro" id="IPR041699">
    <property type="entry name" value="AAA_32"/>
</dbReference>
<feature type="domain" description="Lon proteolytic" evidence="3">
    <location>
        <begin position="346"/>
        <end position="543"/>
    </location>
</feature>
<evidence type="ECO:0000259" key="3">
    <source>
        <dbReference type="PROSITE" id="PS51786"/>
    </source>
</evidence>
<dbReference type="eggNOG" id="COG1067">
    <property type="taxonomic scope" value="Bacteria"/>
</dbReference>
<sequence length="586" mass="65708">MTINKLSGRELAPDTTEYQALFAQTELTLPTDSLLRDTQARLHYALEQFLYPQAISPVVLVKAPEEPEYLKLLTRLTESLQAPAQPLCGVHYDINHGVVTQRPAESADDNFASTRPVIYADWVEAEQLFGCVRQFNGDVTLQPGLVHQANGGVLVISLRALLAQPLLWMRLKNIVTRQRFDWLSFDDARPLPVHVPSMPLSLKVMLVGERDSLAEFQEMEPEFSANAIYTEFEENLQIIDEDSLRQWCQWVWQIARDAELPGPAADAWPVLIQEATRYTGDQETLPLCPLWLGRQLREAAAFTEGNTFSAEQLTTMLEQRQWREGFLAERMQDEILLEQILIETEGERVGQINALSVIEFPGHPRAFGEPSRISCVVHVGDGEFTDVERKAELGGNIHAKGMLIMQSFLMAELGLEQQIPFSASITFEQSYSEVDGDSASMAELCALISALSGAPVNQSIAITGSVDQFGRAQPVGGLNEKIEGFFAICKHRDLTGKQGVIIPTANVRHLSLSQEVRQAVEDEQFFIWAVDDVTDALPLLTQLPWDGEGQTTLLQTIQERIAQASQQDARHRYPWPLRWLGWFSSN</sequence>
<dbReference type="GO" id="GO:0006508">
    <property type="term" value="P:proteolysis"/>
    <property type="evidence" value="ECO:0007669"/>
    <property type="project" value="UniProtKB-KW"/>
</dbReference>